<proteinExistence type="predicted"/>
<accession>A0ABW2N519</accession>
<keyword evidence="1" id="KW-1133">Transmembrane helix</keyword>
<evidence type="ECO:0008006" key="4">
    <source>
        <dbReference type="Google" id="ProtNLM"/>
    </source>
</evidence>
<gene>
    <name evidence="2" type="ORF">ACFQO6_11750</name>
</gene>
<sequence>MDTTLPMLAGMVSTTIFAGSVLPMLHKALRTRELSSYSLGNIALANVGNAVHCVYVFNLPPGPIWVLHTFYVITSALMLYWYLRGRQVQRDPSPAPAALR</sequence>
<keyword evidence="3" id="KW-1185">Reference proteome</keyword>
<feature type="transmembrane region" description="Helical" evidence="1">
    <location>
        <begin position="63"/>
        <end position="83"/>
    </location>
</feature>
<dbReference type="Proteomes" id="UP001596524">
    <property type="component" value="Unassembled WGS sequence"/>
</dbReference>
<organism evidence="2 3">
    <name type="scientific">Nocardioides astragali</name>
    <dbReference type="NCBI Taxonomy" id="1776736"/>
    <lineage>
        <taxon>Bacteria</taxon>
        <taxon>Bacillati</taxon>
        <taxon>Actinomycetota</taxon>
        <taxon>Actinomycetes</taxon>
        <taxon>Propionibacteriales</taxon>
        <taxon>Nocardioidaceae</taxon>
        <taxon>Nocardioides</taxon>
    </lineage>
</organism>
<evidence type="ECO:0000313" key="2">
    <source>
        <dbReference type="EMBL" id="MFC7360947.1"/>
    </source>
</evidence>
<evidence type="ECO:0000256" key="1">
    <source>
        <dbReference type="SAM" id="Phobius"/>
    </source>
</evidence>
<protein>
    <recommendedName>
        <fullName evidence="4">PQ-loop repeat-containing protein</fullName>
    </recommendedName>
</protein>
<keyword evidence="1" id="KW-0812">Transmembrane</keyword>
<evidence type="ECO:0000313" key="3">
    <source>
        <dbReference type="Proteomes" id="UP001596524"/>
    </source>
</evidence>
<dbReference type="EMBL" id="JBHTCH010000014">
    <property type="protein sequence ID" value="MFC7360947.1"/>
    <property type="molecule type" value="Genomic_DNA"/>
</dbReference>
<name>A0ABW2N519_9ACTN</name>
<comment type="caution">
    <text evidence="2">The sequence shown here is derived from an EMBL/GenBank/DDBJ whole genome shotgun (WGS) entry which is preliminary data.</text>
</comment>
<dbReference type="Gene3D" id="1.20.1280.290">
    <property type="match status" value="1"/>
</dbReference>
<feature type="transmembrane region" description="Helical" evidence="1">
    <location>
        <begin position="37"/>
        <end position="57"/>
    </location>
</feature>
<keyword evidence="1" id="KW-0472">Membrane</keyword>
<reference evidence="3" key="1">
    <citation type="journal article" date="2019" name="Int. J. Syst. Evol. Microbiol.">
        <title>The Global Catalogue of Microorganisms (GCM) 10K type strain sequencing project: providing services to taxonomists for standard genome sequencing and annotation.</title>
        <authorList>
            <consortium name="The Broad Institute Genomics Platform"/>
            <consortium name="The Broad Institute Genome Sequencing Center for Infectious Disease"/>
            <person name="Wu L."/>
            <person name="Ma J."/>
        </authorList>
    </citation>
    <scope>NUCLEOTIDE SEQUENCE [LARGE SCALE GENOMIC DNA]</scope>
    <source>
        <strain evidence="3">FCH27</strain>
    </source>
</reference>
<dbReference type="RefSeq" id="WP_255888532.1">
    <property type="nucleotide sequence ID" value="NZ_JAFMZM010000001.1"/>
</dbReference>
<feature type="transmembrane region" description="Helical" evidence="1">
    <location>
        <begin position="6"/>
        <end position="25"/>
    </location>
</feature>